<dbReference type="EMBL" id="OZ021738">
    <property type="protein sequence ID" value="CAK9321008.1"/>
    <property type="molecule type" value="Genomic_DNA"/>
</dbReference>
<feature type="region of interest" description="Disordered" evidence="1">
    <location>
        <begin position="103"/>
        <end position="242"/>
    </location>
</feature>
<feature type="compositionally biased region" description="Basic and acidic residues" evidence="1">
    <location>
        <begin position="58"/>
        <end position="73"/>
    </location>
</feature>
<dbReference type="PANTHER" id="PTHR33871">
    <property type="entry name" value="OS05G0503100 PROTEIN-RELATED"/>
    <property type="match status" value="1"/>
</dbReference>
<feature type="compositionally biased region" description="Basic and acidic residues" evidence="1">
    <location>
        <begin position="184"/>
        <end position="198"/>
    </location>
</feature>
<gene>
    <name evidence="2" type="ORF">CITCOLO1_LOCUS13068</name>
</gene>
<feature type="region of interest" description="Disordered" evidence="1">
    <location>
        <begin position="1"/>
        <end position="73"/>
    </location>
</feature>
<evidence type="ECO:0000256" key="1">
    <source>
        <dbReference type="SAM" id="MobiDB-lite"/>
    </source>
</evidence>
<protein>
    <submittedName>
        <fullName evidence="2">Uncharacterized protein</fullName>
    </submittedName>
</protein>
<accession>A0ABP0YP96</accession>
<reference evidence="2 3" key="1">
    <citation type="submission" date="2024-03" db="EMBL/GenBank/DDBJ databases">
        <authorList>
            <person name="Gkanogiannis A."/>
            <person name="Becerra Lopez-Lavalle L."/>
        </authorList>
    </citation>
    <scope>NUCLEOTIDE SEQUENCE [LARGE SCALE GENOMIC DNA]</scope>
</reference>
<feature type="compositionally biased region" description="Basic and acidic residues" evidence="1">
    <location>
        <begin position="135"/>
        <end position="144"/>
    </location>
</feature>
<evidence type="ECO:0000313" key="3">
    <source>
        <dbReference type="Proteomes" id="UP001642487"/>
    </source>
</evidence>
<dbReference type="PANTHER" id="PTHR33871:SF1">
    <property type="entry name" value="OS05G0503100 PROTEIN"/>
    <property type="match status" value="1"/>
</dbReference>
<proteinExistence type="predicted"/>
<keyword evidence="3" id="KW-1185">Reference proteome</keyword>
<feature type="compositionally biased region" description="Pro residues" evidence="1">
    <location>
        <begin position="47"/>
        <end position="57"/>
    </location>
</feature>
<organism evidence="2 3">
    <name type="scientific">Citrullus colocynthis</name>
    <name type="common">colocynth</name>
    <dbReference type="NCBI Taxonomy" id="252529"/>
    <lineage>
        <taxon>Eukaryota</taxon>
        <taxon>Viridiplantae</taxon>
        <taxon>Streptophyta</taxon>
        <taxon>Embryophyta</taxon>
        <taxon>Tracheophyta</taxon>
        <taxon>Spermatophyta</taxon>
        <taxon>Magnoliopsida</taxon>
        <taxon>eudicotyledons</taxon>
        <taxon>Gunneridae</taxon>
        <taxon>Pentapetalae</taxon>
        <taxon>rosids</taxon>
        <taxon>fabids</taxon>
        <taxon>Cucurbitales</taxon>
        <taxon>Cucurbitaceae</taxon>
        <taxon>Benincaseae</taxon>
        <taxon>Citrullus</taxon>
    </lineage>
</organism>
<sequence length="276" mass="30257">MGCCISSGKSFHSANKFHRNSDNGSRDPPSSMEEETVKEVLSETPALKPPPSPPKKSFPPEEDKAQKPVGDEIEKKLCEIPINGIAQPPSEFYEISHPNDCLSVSADQMDGGGEVHQTVLKSSPVKLTKNQSISRDVELKREISQNRTLTRRSDQSPVRRNGTVGSMRMVHNRDTSPAMARRGLRAEPPRRDPDENSSRRTRSPATARPDGAGSRSALSRTPSVRKSGKSSPIRAATATATSQKVVEENNIIDGKFNTQIESLENPLVSLECFIFL</sequence>
<dbReference type="Proteomes" id="UP001642487">
    <property type="component" value="Chromosome 4"/>
</dbReference>
<evidence type="ECO:0000313" key="2">
    <source>
        <dbReference type="EMBL" id="CAK9321008.1"/>
    </source>
</evidence>
<name>A0ABP0YP96_9ROSI</name>